<evidence type="ECO:0000256" key="2">
    <source>
        <dbReference type="SAM" id="SignalP"/>
    </source>
</evidence>
<sequence length="140" mass="15627">MKRPLGFALALAVLPIVAFAQTAREQPTDRFVLEKSGDGFVRLDRQSGAMSYCTLTDGNLVCRMAADERAAFEDELDRLEKRVTALEKTGAGPKQQALPSDAEVDRSISIMERFMRSFMGLVDEFREKEEKTVPGPPERT</sequence>
<evidence type="ECO:0000313" key="4">
    <source>
        <dbReference type="Proteomes" id="UP000584824"/>
    </source>
</evidence>
<feature type="signal peptide" evidence="2">
    <location>
        <begin position="1"/>
        <end position="20"/>
    </location>
</feature>
<dbReference type="RefSeq" id="WP_183788211.1">
    <property type="nucleotide sequence ID" value="NZ_JACIDU010000001.1"/>
</dbReference>
<reference evidence="3 4" key="1">
    <citation type="submission" date="2020-08" db="EMBL/GenBank/DDBJ databases">
        <title>Genomic Encyclopedia of Type Strains, Phase IV (KMG-IV): sequencing the most valuable type-strain genomes for metagenomic binning, comparative biology and taxonomic classification.</title>
        <authorList>
            <person name="Goeker M."/>
        </authorList>
    </citation>
    <scope>NUCLEOTIDE SEQUENCE [LARGE SCALE GENOMIC DNA]</scope>
    <source>
        <strain evidence="3 4">DSM 26385</strain>
    </source>
</reference>
<name>A0A7W6JZV1_9HYPH</name>
<proteinExistence type="predicted"/>
<keyword evidence="4" id="KW-1185">Reference proteome</keyword>
<organism evidence="3 4">
    <name type="scientific">Allorhizobium borbori</name>
    <dbReference type="NCBI Taxonomy" id="485907"/>
    <lineage>
        <taxon>Bacteria</taxon>
        <taxon>Pseudomonadati</taxon>
        <taxon>Pseudomonadota</taxon>
        <taxon>Alphaproteobacteria</taxon>
        <taxon>Hyphomicrobiales</taxon>
        <taxon>Rhizobiaceae</taxon>
        <taxon>Rhizobium/Agrobacterium group</taxon>
        <taxon>Allorhizobium</taxon>
    </lineage>
</organism>
<dbReference type="EMBL" id="JACIDU010000001">
    <property type="protein sequence ID" value="MBB4101525.1"/>
    <property type="molecule type" value="Genomic_DNA"/>
</dbReference>
<protein>
    <submittedName>
        <fullName evidence="3">Uncharacterized protein</fullName>
    </submittedName>
</protein>
<dbReference type="Proteomes" id="UP000584824">
    <property type="component" value="Unassembled WGS sequence"/>
</dbReference>
<accession>A0A7W6JZV1</accession>
<evidence type="ECO:0000313" key="3">
    <source>
        <dbReference type="EMBL" id="MBB4101525.1"/>
    </source>
</evidence>
<evidence type="ECO:0000256" key="1">
    <source>
        <dbReference type="SAM" id="Coils"/>
    </source>
</evidence>
<feature type="coiled-coil region" evidence="1">
    <location>
        <begin position="62"/>
        <end position="89"/>
    </location>
</feature>
<feature type="chain" id="PRO_5031111934" evidence="2">
    <location>
        <begin position="21"/>
        <end position="140"/>
    </location>
</feature>
<keyword evidence="1" id="KW-0175">Coiled coil</keyword>
<gene>
    <name evidence="3" type="ORF">GGQ66_000041</name>
</gene>
<keyword evidence="2" id="KW-0732">Signal</keyword>
<comment type="caution">
    <text evidence="3">The sequence shown here is derived from an EMBL/GenBank/DDBJ whole genome shotgun (WGS) entry which is preliminary data.</text>
</comment>
<dbReference type="AlphaFoldDB" id="A0A7W6JZV1"/>